<accession>A0AAV9ZYV9</accession>
<dbReference type="EMBL" id="JAWWNJ010000100">
    <property type="protein sequence ID" value="KAK6995968.1"/>
    <property type="molecule type" value="Genomic_DNA"/>
</dbReference>
<keyword evidence="2" id="KW-1185">Reference proteome</keyword>
<organism evidence="1 2">
    <name type="scientific">Favolaschia claudopus</name>
    <dbReference type="NCBI Taxonomy" id="2862362"/>
    <lineage>
        <taxon>Eukaryota</taxon>
        <taxon>Fungi</taxon>
        <taxon>Dikarya</taxon>
        <taxon>Basidiomycota</taxon>
        <taxon>Agaricomycotina</taxon>
        <taxon>Agaricomycetes</taxon>
        <taxon>Agaricomycetidae</taxon>
        <taxon>Agaricales</taxon>
        <taxon>Marasmiineae</taxon>
        <taxon>Mycenaceae</taxon>
        <taxon>Favolaschia</taxon>
    </lineage>
</organism>
<dbReference type="AlphaFoldDB" id="A0AAV9ZYV9"/>
<evidence type="ECO:0000313" key="1">
    <source>
        <dbReference type="EMBL" id="KAK6995968.1"/>
    </source>
</evidence>
<gene>
    <name evidence="1" type="ORF">R3P38DRAFT_3222938</name>
</gene>
<sequence>MQRLSGLAKPSVRSYLVCSPVLRVVTMNALTNRTRRAPVKNGFGSTSATFAVAPPAQFRSRNAPGSTPLYVCKAKPTTEVRRLIAVVISGLTAGVVYPPAQVYLRCSCMLSAAGVSSSVDEGCR</sequence>
<dbReference type="Proteomes" id="UP001362999">
    <property type="component" value="Unassembled WGS sequence"/>
</dbReference>
<name>A0AAV9ZYV9_9AGAR</name>
<proteinExistence type="predicted"/>
<evidence type="ECO:0000313" key="2">
    <source>
        <dbReference type="Proteomes" id="UP001362999"/>
    </source>
</evidence>
<comment type="caution">
    <text evidence="1">The sequence shown here is derived from an EMBL/GenBank/DDBJ whole genome shotgun (WGS) entry which is preliminary data.</text>
</comment>
<protein>
    <submittedName>
        <fullName evidence="1">Uncharacterized protein</fullName>
    </submittedName>
</protein>
<reference evidence="1 2" key="1">
    <citation type="journal article" date="2024" name="J Genomics">
        <title>Draft genome sequencing and assembly of Favolaschia claudopus CIRM-BRFM 2984 isolated from oak limbs.</title>
        <authorList>
            <person name="Navarro D."/>
            <person name="Drula E."/>
            <person name="Chaduli D."/>
            <person name="Cazenave R."/>
            <person name="Ahrendt S."/>
            <person name="Wang J."/>
            <person name="Lipzen A."/>
            <person name="Daum C."/>
            <person name="Barry K."/>
            <person name="Grigoriev I.V."/>
            <person name="Favel A."/>
            <person name="Rosso M.N."/>
            <person name="Martin F."/>
        </authorList>
    </citation>
    <scope>NUCLEOTIDE SEQUENCE [LARGE SCALE GENOMIC DNA]</scope>
    <source>
        <strain evidence="1 2">CIRM-BRFM 2984</strain>
    </source>
</reference>